<evidence type="ECO:0000256" key="2">
    <source>
        <dbReference type="ARBA" id="ARBA00022723"/>
    </source>
</evidence>
<dbReference type="CDD" id="cd00067">
    <property type="entry name" value="GAL4"/>
    <property type="match status" value="1"/>
</dbReference>
<proteinExistence type="predicted"/>
<evidence type="ECO:0000256" key="5">
    <source>
        <dbReference type="ARBA" id="ARBA00023163"/>
    </source>
</evidence>
<accession>A0A0U5GQF1</accession>
<gene>
    <name evidence="9" type="ORF">ASPCAL07666</name>
</gene>
<evidence type="ECO:0000256" key="1">
    <source>
        <dbReference type="ARBA" id="ARBA00004123"/>
    </source>
</evidence>
<evidence type="ECO:0000256" key="6">
    <source>
        <dbReference type="ARBA" id="ARBA00023242"/>
    </source>
</evidence>
<dbReference type="OrthoDB" id="1919336at2759"/>
<reference evidence="10" key="1">
    <citation type="journal article" date="2016" name="Genome Announc.">
        <title>Draft genome sequences of fungus Aspergillus calidoustus.</title>
        <authorList>
            <person name="Horn F."/>
            <person name="Linde J."/>
            <person name="Mattern D.J."/>
            <person name="Walther G."/>
            <person name="Guthke R."/>
            <person name="Scherlach K."/>
            <person name="Martin K."/>
            <person name="Brakhage A.A."/>
            <person name="Petzke L."/>
            <person name="Valiante V."/>
        </authorList>
    </citation>
    <scope>NUCLEOTIDE SEQUENCE [LARGE SCALE GENOMIC DNA]</scope>
    <source>
        <strain evidence="10">SF006504</strain>
    </source>
</reference>
<protein>
    <recommendedName>
        <fullName evidence="8">Zn(2)-C6 fungal-type domain-containing protein</fullName>
    </recommendedName>
</protein>
<dbReference type="Gene3D" id="4.10.240.10">
    <property type="entry name" value="Zn(2)-C6 fungal-type DNA-binding domain"/>
    <property type="match status" value="1"/>
</dbReference>
<dbReference type="STRING" id="454130.A0A0U5GQF1"/>
<dbReference type="EMBL" id="CDMC01000006">
    <property type="protein sequence ID" value="CEN60996.1"/>
    <property type="molecule type" value="Genomic_DNA"/>
</dbReference>
<dbReference type="GO" id="GO:0008270">
    <property type="term" value="F:zinc ion binding"/>
    <property type="evidence" value="ECO:0007669"/>
    <property type="project" value="InterPro"/>
</dbReference>
<dbReference type="InterPro" id="IPR050987">
    <property type="entry name" value="AtrR-like"/>
</dbReference>
<dbReference type="PROSITE" id="PS00463">
    <property type="entry name" value="ZN2_CY6_FUNGAL_1"/>
    <property type="match status" value="1"/>
</dbReference>
<evidence type="ECO:0000256" key="3">
    <source>
        <dbReference type="ARBA" id="ARBA00023015"/>
    </source>
</evidence>
<dbReference type="GO" id="GO:0000981">
    <property type="term" value="F:DNA-binding transcription factor activity, RNA polymerase II-specific"/>
    <property type="evidence" value="ECO:0007669"/>
    <property type="project" value="InterPro"/>
</dbReference>
<dbReference type="SMART" id="SM00066">
    <property type="entry name" value="GAL4"/>
    <property type="match status" value="1"/>
</dbReference>
<comment type="subcellular location">
    <subcellularLocation>
        <location evidence="1">Nucleus</location>
    </subcellularLocation>
</comment>
<feature type="compositionally biased region" description="Basic and acidic residues" evidence="7">
    <location>
        <begin position="113"/>
        <end position="126"/>
    </location>
</feature>
<evidence type="ECO:0000313" key="10">
    <source>
        <dbReference type="Proteomes" id="UP000054771"/>
    </source>
</evidence>
<organism evidence="9 10">
    <name type="scientific">Aspergillus calidoustus</name>
    <dbReference type="NCBI Taxonomy" id="454130"/>
    <lineage>
        <taxon>Eukaryota</taxon>
        <taxon>Fungi</taxon>
        <taxon>Dikarya</taxon>
        <taxon>Ascomycota</taxon>
        <taxon>Pezizomycotina</taxon>
        <taxon>Eurotiomycetes</taxon>
        <taxon>Eurotiomycetidae</taxon>
        <taxon>Eurotiales</taxon>
        <taxon>Aspergillaceae</taxon>
        <taxon>Aspergillus</taxon>
        <taxon>Aspergillus subgen. Nidulantes</taxon>
    </lineage>
</organism>
<keyword evidence="10" id="KW-1185">Reference proteome</keyword>
<feature type="region of interest" description="Disordered" evidence="7">
    <location>
        <begin position="1"/>
        <end position="23"/>
    </location>
</feature>
<dbReference type="PANTHER" id="PTHR46910:SF3">
    <property type="entry name" value="HALOTOLERANCE PROTEIN 9-RELATED"/>
    <property type="match status" value="1"/>
</dbReference>
<dbReference type="GO" id="GO:0003677">
    <property type="term" value="F:DNA binding"/>
    <property type="evidence" value="ECO:0007669"/>
    <property type="project" value="UniProtKB-KW"/>
</dbReference>
<dbReference type="PANTHER" id="PTHR46910">
    <property type="entry name" value="TRANSCRIPTION FACTOR PDR1"/>
    <property type="match status" value="1"/>
</dbReference>
<keyword evidence="6" id="KW-0539">Nucleus</keyword>
<evidence type="ECO:0000256" key="4">
    <source>
        <dbReference type="ARBA" id="ARBA00023125"/>
    </source>
</evidence>
<dbReference type="GO" id="GO:0005634">
    <property type="term" value="C:nucleus"/>
    <property type="evidence" value="ECO:0007669"/>
    <property type="project" value="UniProtKB-SubCell"/>
</dbReference>
<keyword evidence="4" id="KW-0238">DNA-binding</keyword>
<dbReference type="SUPFAM" id="SSF57701">
    <property type="entry name" value="Zn2/Cys6 DNA-binding domain"/>
    <property type="match status" value="1"/>
</dbReference>
<dbReference type="InterPro" id="IPR036864">
    <property type="entry name" value="Zn2-C6_fun-type_DNA-bd_sf"/>
</dbReference>
<evidence type="ECO:0000313" key="9">
    <source>
        <dbReference type="EMBL" id="CEN60996.1"/>
    </source>
</evidence>
<feature type="compositionally biased region" description="Low complexity" evidence="7">
    <location>
        <begin position="1"/>
        <end position="10"/>
    </location>
</feature>
<feature type="compositionally biased region" description="Pro residues" evidence="7">
    <location>
        <begin position="11"/>
        <end position="20"/>
    </location>
</feature>
<evidence type="ECO:0000259" key="8">
    <source>
        <dbReference type="PROSITE" id="PS50048"/>
    </source>
</evidence>
<evidence type="ECO:0000256" key="7">
    <source>
        <dbReference type="SAM" id="MobiDB-lite"/>
    </source>
</evidence>
<keyword evidence="3" id="KW-0805">Transcription regulation</keyword>
<feature type="domain" description="Zn(2)-C6 fungal-type" evidence="8">
    <location>
        <begin position="35"/>
        <end position="65"/>
    </location>
</feature>
<sequence>MASLPSLRPNRPLPDTPPWPTNRVVLPPRRKISLACTNCRSKKIRCDGTNPFCSECIRSGSRCLYENVDKRKTETWRIAVNDLEQKNHQLGSLVQSLKCDSFPEAVERLRQLRGDQHQQPDRHEEITVGTPGFSDTSSSSFGLATSINPYLAASVDRPSASRSVSDNDGLVDLGYANLPCEDMTRHAVNAFKTCGATLFHVMSQETLDVLIQKVYQHDPGVTPSDVCQLCALAAVGSQYCTNEIPAFAKEAYYQHAFVLLDQLEDDDLAHMRVFTCLAVYLVMLKSTSARTMTASGLNVARTYIETRLQDTNEEDQLEWARVYRTLACTECFLSSTLGYELDLRADEIKLIDDLADAESAMNPNNEINSQIMQRYVFNIAFLSAQVYECFRLSDHICMDDLHTLSAQLDTWHRELPPCLQLSSLTSGESNTSECVRRPLLFMHMSHISSHITLYERIVSTTLKDAMGASDKQMIREVFRLPADAIRIYGSFAQQLARIIKLLYDEEAVLVRCWLTIHASFHATIVLLMLATQHLALAVPQPSILKDMEHIGGCLKVLQYCANYDIAAMRLVDIVSPLFNRLWQMIENPNDVDKIAPSFLLSDTPGAPRISAGLAHVVHQVVATMGLRYQEIWV</sequence>
<dbReference type="Proteomes" id="UP000054771">
    <property type="component" value="Unassembled WGS sequence"/>
</dbReference>
<keyword evidence="5" id="KW-0804">Transcription</keyword>
<dbReference type="PROSITE" id="PS50048">
    <property type="entry name" value="ZN2_CY6_FUNGAL_2"/>
    <property type="match status" value="1"/>
</dbReference>
<dbReference type="OMA" id="RIVEYCA"/>
<dbReference type="CDD" id="cd12148">
    <property type="entry name" value="fungal_TF_MHR"/>
    <property type="match status" value="1"/>
</dbReference>
<dbReference type="AlphaFoldDB" id="A0A0U5GQF1"/>
<feature type="region of interest" description="Disordered" evidence="7">
    <location>
        <begin position="113"/>
        <end position="134"/>
    </location>
</feature>
<keyword evidence="2" id="KW-0479">Metal-binding</keyword>
<name>A0A0U5GQF1_ASPCI</name>
<dbReference type="Pfam" id="PF00172">
    <property type="entry name" value="Zn_clus"/>
    <property type="match status" value="1"/>
</dbReference>
<dbReference type="InterPro" id="IPR001138">
    <property type="entry name" value="Zn2Cys6_DnaBD"/>
</dbReference>